<reference evidence="7 8" key="1">
    <citation type="submission" date="2020-08" db="EMBL/GenBank/DDBJ databases">
        <title>Genomic Encyclopedia of Type Strains, Phase IV (KMG-V): Genome sequencing to study the core and pangenomes of soil and plant-associated prokaryotes.</title>
        <authorList>
            <person name="Whitman W."/>
        </authorList>
    </citation>
    <scope>NUCLEOTIDE SEQUENCE [LARGE SCALE GENOMIC DNA]</scope>
    <source>
        <strain evidence="7 8">X5P3</strain>
    </source>
</reference>
<dbReference type="RefSeq" id="WP_184258855.1">
    <property type="nucleotide sequence ID" value="NZ_JACHIO010000020.1"/>
</dbReference>
<dbReference type="SUPFAM" id="SSF48498">
    <property type="entry name" value="Tetracyclin repressor-like, C-terminal domain"/>
    <property type="match status" value="1"/>
</dbReference>
<protein>
    <submittedName>
        <fullName evidence="7">AcrR family transcriptional regulator</fullName>
    </submittedName>
</protein>
<evidence type="ECO:0000256" key="2">
    <source>
        <dbReference type="ARBA" id="ARBA00023125"/>
    </source>
</evidence>
<dbReference type="SUPFAM" id="SSF46689">
    <property type="entry name" value="Homeodomain-like"/>
    <property type="match status" value="1"/>
</dbReference>
<proteinExistence type="predicted"/>
<dbReference type="EMBL" id="JACHIO010000020">
    <property type="protein sequence ID" value="MBB5065825.1"/>
    <property type="molecule type" value="Genomic_DNA"/>
</dbReference>
<dbReference type="InterPro" id="IPR011075">
    <property type="entry name" value="TetR_C"/>
</dbReference>
<dbReference type="PROSITE" id="PS50977">
    <property type="entry name" value="HTH_TETR_2"/>
    <property type="match status" value="1"/>
</dbReference>
<keyword evidence="1" id="KW-0805">Transcription regulation</keyword>
<comment type="caution">
    <text evidence="7">The sequence shown here is derived from an EMBL/GenBank/DDBJ whole genome shotgun (WGS) entry which is preliminary data.</text>
</comment>
<evidence type="ECO:0000313" key="8">
    <source>
        <dbReference type="Proteomes" id="UP000584867"/>
    </source>
</evidence>
<evidence type="ECO:0000256" key="1">
    <source>
        <dbReference type="ARBA" id="ARBA00023015"/>
    </source>
</evidence>
<keyword evidence="2 4" id="KW-0238">DNA-binding</keyword>
<dbReference type="Proteomes" id="UP000584867">
    <property type="component" value="Unassembled WGS sequence"/>
</dbReference>
<evidence type="ECO:0000256" key="3">
    <source>
        <dbReference type="ARBA" id="ARBA00023163"/>
    </source>
</evidence>
<dbReference type="InterPro" id="IPR050109">
    <property type="entry name" value="HTH-type_TetR-like_transc_reg"/>
</dbReference>
<evidence type="ECO:0000256" key="5">
    <source>
        <dbReference type="SAM" id="MobiDB-lite"/>
    </source>
</evidence>
<dbReference type="InterPro" id="IPR036271">
    <property type="entry name" value="Tet_transcr_reg_TetR-rel_C_sf"/>
</dbReference>
<dbReference type="GO" id="GO:0000976">
    <property type="term" value="F:transcription cis-regulatory region binding"/>
    <property type="evidence" value="ECO:0007669"/>
    <property type="project" value="TreeGrafter"/>
</dbReference>
<feature type="region of interest" description="Disordered" evidence="5">
    <location>
        <begin position="1"/>
        <end position="23"/>
    </location>
</feature>
<dbReference type="InterPro" id="IPR001647">
    <property type="entry name" value="HTH_TetR"/>
</dbReference>
<feature type="domain" description="HTH tetR-type" evidence="6">
    <location>
        <begin position="21"/>
        <end position="81"/>
    </location>
</feature>
<name>A0A7W8ECP1_9BACT</name>
<dbReference type="Gene3D" id="1.10.10.60">
    <property type="entry name" value="Homeodomain-like"/>
    <property type="match status" value="1"/>
</dbReference>
<sequence>MLAPSEIGEETHSGRGRPRSEASQAAVLAATTELLKETSLRDLSIEAIARKAGVGKLTIYRWWPSKAYVALDAVMYSMRRNVVPPDTGSAERDFALHLRSVIRFYTGPVGRTFRQLLAEGQNDPEFGEVFLQRFLMPRREVIESIWKRGVDRGDIKSDLAMDTVLDLISGPMIFRLLTGHAPLSDTQADALIAGAFRGVGREPARPTVKGKR</sequence>
<evidence type="ECO:0000313" key="7">
    <source>
        <dbReference type="EMBL" id="MBB5065825.1"/>
    </source>
</evidence>
<dbReference type="PANTHER" id="PTHR30055:SF148">
    <property type="entry name" value="TETR-FAMILY TRANSCRIPTIONAL REGULATOR"/>
    <property type="match status" value="1"/>
</dbReference>
<dbReference type="Pfam" id="PF16859">
    <property type="entry name" value="TetR_C_11"/>
    <property type="match status" value="1"/>
</dbReference>
<dbReference type="InterPro" id="IPR009057">
    <property type="entry name" value="Homeodomain-like_sf"/>
</dbReference>
<dbReference type="Gene3D" id="1.10.357.10">
    <property type="entry name" value="Tetracycline Repressor, domain 2"/>
    <property type="match status" value="1"/>
</dbReference>
<dbReference type="PANTHER" id="PTHR30055">
    <property type="entry name" value="HTH-TYPE TRANSCRIPTIONAL REGULATOR RUTR"/>
    <property type="match status" value="1"/>
</dbReference>
<dbReference type="Pfam" id="PF00440">
    <property type="entry name" value="TetR_N"/>
    <property type="match status" value="1"/>
</dbReference>
<evidence type="ECO:0000259" key="6">
    <source>
        <dbReference type="PROSITE" id="PS50977"/>
    </source>
</evidence>
<feature type="DNA-binding region" description="H-T-H motif" evidence="4">
    <location>
        <begin position="44"/>
        <end position="63"/>
    </location>
</feature>
<evidence type="ECO:0000256" key="4">
    <source>
        <dbReference type="PROSITE-ProRule" id="PRU00335"/>
    </source>
</evidence>
<gene>
    <name evidence="7" type="ORF">HDF15_004195</name>
</gene>
<organism evidence="7 8">
    <name type="scientific">Granulicella mallensis</name>
    <dbReference type="NCBI Taxonomy" id="940614"/>
    <lineage>
        <taxon>Bacteria</taxon>
        <taxon>Pseudomonadati</taxon>
        <taxon>Acidobacteriota</taxon>
        <taxon>Terriglobia</taxon>
        <taxon>Terriglobales</taxon>
        <taxon>Acidobacteriaceae</taxon>
        <taxon>Granulicella</taxon>
    </lineage>
</organism>
<dbReference type="AlphaFoldDB" id="A0A7W8ECP1"/>
<accession>A0A7W8ECP1</accession>
<keyword evidence="3" id="KW-0804">Transcription</keyword>
<dbReference type="GO" id="GO:0003700">
    <property type="term" value="F:DNA-binding transcription factor activity"/>
    <property type="evidence" value="ECO:0007669"/>
    <property type="project" value="TreeGrafter"/>
</dbReference>